<feature type="transmembrane region" description="Helical" evidence="7">
    <location>
        <begin position="6"/>
        <end position="26"/>
    </location>
</feature>
<evidence type="ECO:0000256" key="6">
    <source>
        <dbReference type="PIRSR" id="PIRSR602401-1"/>
    </source>
</evidence>
<accession>A0A164PSY1</accession>
<reference evidence="8 9" key="1">
    <citation type="journal article" date="2016" name="Mol. Biol. Evol.">
        <title>Comparative Genomics of Early-Diverging Mushroom-Forming Fungi Provides Insights into the Origins of Lignocellulose Decay Capabilities.</title>
        <authorList>
            <person name="Nagy L.G."/>
            <person name="Riley R."/>
            <person name="Tritt A."/>
            <person name="Adam C."/>
            <person name="Daum C."/>
            <person name="Floudas D."/>
            <person name="Sun H."/>
            <person name="Yadav J.S."/>
            <person name="Pangilinan J."/>
            <person name="Larsson K.H."/>
            <person name="Matsuura K."/>
            <person name="Barry K."/>
            <person name="Labutti K."/>
            <person name="Kuo R."/>
            <person name="Ohm R.A."/>
            <person name="Bhattacharya S.S."/>
            <person name="Shirouzu T."/>
            <person name="Yoshinaga Y."/>
            <person name="Martin F.M."/>
            <person name="Grigoriev I.V."/>
            <person name="Hibbett D.S."/>
        </authorList>
    </citation>
    <scope>NUCLEOTIDE SEQUENCE [LARGE SCALE GENOMIC DNA]</scope>
    <source>
        <strain evidence="8 9">HHB9708</strain>
    </source>
</reference>
<dbReference type="Gene3D" id="1.10.630.10">
    <property type="entry name" value="Cytochrome P450"/>
    <property type="match status" value="1"/>
</dbReference>
<keyword evidence="5 6" id="KW-0408">Iron</keyword>
<dbReference type="GO" id="GO:0016705">
    <property type="term" value="F:oxidoreductase activity, acting on paired donors, with incorporation or reduction of molecular oxygen"/>
    <property type="evidence" value="ECO:0007669"/>
    <property type="project" value="InterPro"/>
</dbReference>
<keyword evidence="3 6" id="KW-0479">Metal-binding</keyword>
<dbReference type="InterPro" id="IPR001128">
    <property type="entry name" value="Cyt_P450"/>
</dbReference>
<organism evidence="8 9">
    <name type="scientific">Sistotremastrum niveocremeum HHB9708</name>
    <dbReference type="NCBI Taxonomy" id="1314777"/>
    <lineage>
        <taxon>Eukaryota</taxon>
        <taxon>Fungi</taxon>
        <taxon>Dikarya</taxon>
        <taxon>Basidiomycota</taxon>
        <taxon>Agaricomycotina</taxon>
        <taxon>Agaricomycetes</taxon>
        <taxon>Sistotremastrales</taxon>
        <taxon>Sistotremastraceae</taxon>
        <taxon>Sertulicium</taxon>
        <taxon>Sertulicium niveocremeum</taxon>
    </lineage>
</organism>
<proteinExistence type="inferred from homology"/>
<dbReference type="EMBL" id="KV419431">
    <property type="protein sequence ID" value="KZS89010.1"/>
    <property type="molecule type" value="Genomic_DNA"/>
</dbReference>
<keyword evidence="7" id="KW-0812">Transmembrane</keyword>
<dbReference type="CDD" id="cd11041">
    <property type="entry name" value="CYP503A1-like"/>
    <property type="match status" value="1"/>
</dbReference>
<comment type="similarity">
    <text evidence="2">Belongs to the cytochrome P450 family.</text>
</comment>
<evidence type="ECO:0000313" key="8">
    <source>
        <dbReference type="EMBL" id="KZS89010.1"/>
    </source>
</evidence>
<dbReference type="STRING" id="1314777.A0A164PSY1"/>
<gene>
    <name evidence="8" type="ORF">SISNIDRAFT_489667</name>
</gene>
<keyword evidence="7" id="KW-1133">Transmembrane helix</keyword>
<dbReference type="PANTHER" id="PTHR46206">
    <property type="entry name" value="CYTOCHROME P450"/>
    <property type="match status" value="1"/>
</dbReference>
<dbReference type="GO" id="GO:0005506">
    <property type="term" value="F:iron ion binding"/>
    <property type="evidence" value="ECO:0007669"/>
    <property type="project" value="InterPro"/>
</dbReference>
<feature type="transmembrane region" description="Helical" evidence="7">
    <location>
        <begin position="297"/>
        <end position="320"/>
    </location>
</feature>
<evidence type="ECO:0000256" key="7">
    <source>
        <dbReference type="SAM" id="Phobius"/>
    </source>
</evidence>
<keyword evidence="6" id="KW-0349">Heme</keyword>
<evidence type="ECO:0000256" key="2">
    <source>
        <dbReference type="ARBA" id="ARBA00010617"/>
    </source>
</evidence>
<comment type="cofactor">
    <cofactor evidence="1 6">
        <name>heme</name>
        <dbReference type="ChEBI" id="CHEBI:30413"/>
    </cofactor>
</comment>
<dbReference type="PRINTS" id="PR00463">
    <property type="entry name" value="EP450I"/>
</dbReference>
<evidence type="ECO:0000256" key="3">
    <source>
        <dbReference type="ARBA" id="ARBA00022723"/>
    </source>
</evidence>
<keyword evidence="9" id="KW-1185">Reference proteome</keyword>
<protein>
    <submittedName>
        <fullName evidence="8">Cytochrome P450</fullName>
    </submittedName>
</protein>
<keyword evidence="7" id="KW-0472">Membrane</keyword>
<dbReference type="GO" id="GO:0020037">
    <property type="term" value="F:heme binding"/>
    <property type="evidence" value="ECO:0007669"/>
    <property type="project" value="InterPro"/>
</dbReference>
<dbReference type="Proteomes" id="UP000076722">
    <property type="component" value="Unassembled WGS sequence"/>
</dbReference>
<dbReference type="InterPro" id="IPR036396">
    <property type="entry name" value="Cyt_P450_sf"/>
</dbReference>
<feature type="binding site" description="axial binding residue" evidence="6">
    <location>
        <position position="451"/>
    </location>
    <ligand>
        <name>heme</name>
        <dbReference type="ChEBI" id="CHEBI:30413"/>
    </ligand>
    <ligandPart>
        <name>Fe</name>
        <dbReference type="ChEBI" id="CHEBI:18248"/>
    </ligandPart>
</feature>
<evidence type="ECO:0000256" key="5">
    <source>
        <dbReference type="ARBA" id="ARBA00023004"/>
    </source>
</evidence>
<dbReference type="SUPFAM" id="SSF48264">
    <property type="entry name" value="Cytochrome P450"/>
    <property type="match status" value="1"/>
</dbReference>
<keyword evidence="4" id="KW-0560">Oxidoreductase</keyword>
<dbReference type="InterPro" id="IPR002401">
    <property type="entry name" value="Cyt_P450_E_grp-I"/>
</dbReference>
<dbReference type="GO" id="GO:0004497">
    <property type="term" value="F:monooxygenase activity"/>
    <property type="evidence" value="ECO:0007669"/>
    <property type="project" value="InterPro"/>
</dbReference>
<evidence type="ECO:0000256" key="1">
    <source>
        <dbReference type="ARBA" id="ARBA00001971"/>
    </source>
</evidence>
<dbReference type="Pfam" id="PF00067">
    <property type="entry name" value="p450"/>
    <property type="match status" value="1"/>
</dbReference>
<name>A0A164PSY1_9AGAM</name>
<evidence type="ECO:0000256" key="4">
    <source>
        <dbReference type="ARBA" id="ARBA00023002"/>
    </source>
</evidence>
<dbReference type="OrthoDB" id="1844152at2759"/>
<evidence type="ECO:0000313" key="9">
    <source>
        <dbReference type="Proteomes" id="UP000076722"/>
    </source>
</evidence>
<dbReference type="AlphaFoldDB" id="A0A164PSY1"/>
<sequence>MLDFVLPLYGHPWTTALAVVFVYLSVKGYVRRRMTWVDVPAVGPTGILTSYLGAIRYFRKGDEVLQEGYDKYSKGGIFKVPDFSKWTVIVSSSELLEELRKAPDDQLSFEDAMNDMLQLEWAMGREIIHNNYHLPLFRTHFTRDLGVMYPDIIDEIGAAFSDRISPQADEWISVKTLDTMQTIIARCANRTFVGLPLCRDQAFLDLNTGYAVDVVAGAEAIRLFPNFLKPLVARLYTPAESTAKKVTQMLRPVIEERLAQIKDEGKSYVNKPVDFLSLLLDYAEGQEREPENLAKRVLSISFAAISSTSMTFAQVVFFLASMPEYAAQLREEVESVTAEEGWTQEALSKCYKIDSFVKECQRFRGAGLTSSMRMAVNDYTFSNGTVIPKGTFVTTLSVIRHKDPRFYGETAKEFDGFRFSKMRENGESIGQHQAVSIGTDFLPYGIGRHACPGRFFAALMMKSMLAHIVLNYDIKMVSGKMPESHYLNSWCIPDASAEVMFRKRRK</sequence>